<dbReference type="Pfam" id="PF07928">
    <property type="entry name" value="Vps54"/>
    <property type="match status" value="1"/>
</dbReference>
<evidence type="ECO:0000256" key="3">
    <source>
        <dbReference type="ARBA" id="ARBA00017665"/>
    </source>
</evidence>
<dbReference type="InterPro" id="IPR012501">
    <property type="entry name" value="Vps54_C"/>
</dbReference>
<feature type="region of interest" description="Disordered" evidence="8">
    <location>
        <begin position="201"/>
        <end position="220"/>
    </location>
</feature>
<name>A0A2R5LA49_9ACAR</name>
<dbReference type="PANTHER" id="PTHR12965:SF0">
    <property type="entry name" value="VACUOLAR PROTEIN SORTING-ASSOCIATED PROTEIN 54"/>
    <property type="match status" value="1"/>
</dbReference>
<organism evidence="11">
    <name type="scientific">Ornithodoros turicata</name>
    <dbReference type="NCBI Taxonomy" id="34597"/>
    <lineage>
        <taxon>Eukaryota</taxon>
        <taxon>Metazoa</taxon>
        <taxon>Ecdysozoa</taxon>
        <taxon>Arthropoda</taxon>
        <taxon>Chelicerata</taxon>
        <taxon>Arachnida</taxon>
        <taxon>Acari</taxon>
        <taxon>Parasitiformes</taxon>
        <taxon>Ixodida</taxon>
        <taxon>Ixodoidea</taxon>
        <taxon>Argasidae</taxon>
        <taxon>Ornithodorinae</taxon>
        <taxon>Ornithodoros</taxon>
    </lineage>
</organism>
<keyword evidence="5" id="KW-0653">Protein transport</keyword>
<keyword evidence="6" id="KW-0333">Golgi apparatus</keyword>
<comment type="subcellular location">
    <subcellularLocation>
        <location evidence="1">Golgi apparatus</location>
        <location evidence="1">trans-Golgi network</location>
    </subcellularLocation>
</comment>
<accession>A0A2R5LA49</accession>
<protein>
    <recommendedName>
        <fullName evidence="3">Vacuolar protein sorting-associated protein 54</fullName>
    </recommendedName>
</protein>
<dbReference type="Gene3D" id="1.20.1280.130">
    <property type="match status" value="1"/>
</dbReference>
<feature type="domain" description="Vacuolar protein sorting-associated protein 54 C-terminal" evidence="9">
    <location>
        <begin position="727"/>
        <end position="856"/>
    </location>
</feature>
<evidence type="ECO:0000313" key="11">
    <source>
        <dbReference type="EMBL" id="MBY06384.1"/>
    </source>
</evidence>
<dbReference type="GO" id="GO:0006896">
    <property type="term" value="P:Golgi to vacuole transport"/>
    <property type="evidence" value="ECO:0007669"/>
    <property type="project" value="TreeGrafter"/>
</dbReference>
<dbReference type="GO" id="GO:0005829">
    <property type="term" value="C:cytosol"/>
    <property type="evidence" value="ECO:0007669"/>
    <property type="project" value="GOC"/>
</dbReference>
<keyword evidence="7" id="KW-0175">Coiled coil</keyword>
<dbReference type="InterPro" id="IPR039745">
    <property type="entry name" value="Vps54"/>
</dbReference>
<evidence type="ECO:0000256" key="7">
    <source>
        <dbReference type="ARBA" id="ARBA00023054"/>
    </source>
</evidence>
<feature type="domain" description="Vacuolar protein sorting-associated protein 54 N-terminal" evidence="10">
    <location>
        <begin position="284"/>
        <end position="437"/>
    </location>
</feature>
<dbReference type="GO" id="GO:0019905">
    <property type="term" value="F:syntaxin binding"/>
    <property type="evidence" value="ECO:0007669"/>
    <property type="project" value="TreeGrafter"/>
</dbReference>
<dbReference type="InterPro" id="IPR019515">
    <property type="entry name" value="VPS54_N"/>
</dbReference>
<feature type="compositionally biased region" description="Polar residues" evidence="8">
    <location>
        <begin position="84"/>
        <end position="99"/>
    </location>
</feature>
<evidence type="ECO:0000256" key="6">
    <source>
        <dbReference type="ARBA" id="ARBA00023034"/>
    </source>
</evidence>
<keyword evidence="4" id="KW-0813">Transport</keyword>
<dbReference type="PANTHER" id="PTHR12965">
    <property type="entry name" value="VACUOLAR PROTEIN SORTING 54"/>
    <property type="match status" value="1"/>
</dbReference>
<evidence type="ECO:0000256" key="2">
    <source>
        <dbReference type="ARBA" id="ARBA00009150"/>
    </source>
</evidence>
<dbReference type="Pfam" id="PF10475">
    <property type="entry name" value="Vps54_N"/>
    <property type="match status" value="1"/>
</dbReference>
<feature type="region of interest" description="Disordered" evidence="8">
    <location>
        <begin position="84"/>
        <end position="117"/>
    </location>
</feature>
<proteinExistence type="inferred from homology"/>
<evidence type="ECO:0000259" key="9">
    <source>
        <dbReference type="Pfam" id="PF07928"/>
    </source>
</evidence>
<evidence type="ECO:0000259" key="10">
    <source>
        <dbReference type="Pfam" id="PF10475"/>
    </source>
</evidence>
<evidence type="ECO:0000256" key="4">
    <source>
        <dbReference type="ARBA" id="ARBA00022448"/>
    </source>
</evidence>
<dbReference type="Gene3D" id="6.10.250.860">
    <property type="match status" value="1"/>
</dbReference>
<dbReference type="AlphaFoldDB" id="A0A2R5LA49"/>
<sequence length="962" mass="107977">MSDAQSSSSSPLWTQCSHCPSKKSFKSADEFSDHLRQQHCSKEGGSFVCRYGKNDVCTSLPVEGVSDKDYEDHVLKHHVALHNDVSTSSKQNQVQSWTPQVEGGSGSGDSSKGGVRSKRLFPDAVTPHRPWTIYDCSQNLPAVLNDPRKSRREADLFTKTWGDHFTDVGSIPPSPRIPEVDRSFFESYLAHTARRFRRLRRRSSSGAVAASSSGKVKPLRTNSRFNESLQHDVSTIPPIFMQPDFSLEDPETFNTVIPWSAFNAAARNSKEHKGPRQTSRLLQERLTHYLDIVEVQIAKQVSLRSNAFFQVMTSHDALSDRMLKMLEAVSETRLKLGSIDNSLVNGPLKVLQLKRSHSNHVAIYNKLRLIAAVHQTHPTVQRLLSTSDFVGALDVIETTREIVATELVGIQCLRHLDSQLIEIEKAIDKMMTADFLKCTSLDLNRPLSDGSHVTSEEHMTAVVFGMLRQKEHKFLELYKEEACTAVGATVKQTLIEFVSRNDDMEVSGNGNGLFEQVRHLDSSKWLSLLEVVFENVGAMLLRIQAMHNIIIQTVNLAAEGEASDQSSDYQSQTEVVIDKATHASLLKSLADILVSICEHAHEGCAKLITCESKDGSLDRLSFANFVVLYRSIESFSAKCKEICKHINTPLRLALVSQANKFVNKFDEERRTKLKLLLESEQWKRVDIPVEFQNMVNHISQKGSLVLPQKEQLRGDGKPKPYLEINSEKYVIVGSALMMLSMILEYCQCVEDVPFIASDLLTRLTELLSNFNSRTSQLVLGAGALQLVGRKTITANILALSARSLQLHLYFLPKLKDHFSSHLSSQMPNMLKRLEFLQKEYADHVTEIFNKLVTVVDNMINSQLSNWEVKAPVPSPAFKAVARHLQKFHTAICEVLAPKDVKQLLQRMHSAFAARLRERLSRLEVANDGGPQHGLVAQELTFYTENLKTLGVTANFDDLWAAR</sequence>
<dbReference type="GO" id="GO:0000938">
    <property type="term" value="C:GARP complex"/>
    <property type="evidence" value="ECO:0007669"/>
    <property type="project" value="InterPro"/>
</dbReference>
<evidence type="ECO:0000256" key="5">
    <source>
        <dbReference type="ARBA" id="ARBA00022927"/>
    </source>
</evidence>
<dbReference type="GO" id="GO:0015031">
    <property type="term" value="P:protein transport"/>
    <property type="evidence" value="ECO:0007669"/>
    <property type="project" value="UniProtKB-KW"/>
</dbReference>
<reference evidence="11" key="1">
    <citation type="submission" date="2018-03" db="EMBL/GenBank/DDBJ databases">
        <title>The relapsing fever spirochete Borrelia turicatae persists in the highly oxidative environment of its soft-bodied tick vector.</title>
        <authorList>
            <person name="Bourret T.J."/>
            <person name="Boyle W.K."/>
            <person name="Valenzuela J.G."/>
            <person name="Oliveira F."/>
            <person name="Lopez J.E."/>
        </authorList>
    </citation>
    <scope>NUCLEOTIDE SEQUENCE</scope>
    <source>
        <strain evidence="11">Kansas strain/isolate</strain>
        <tissue evidence="11">Salivary glands</tissue>
    </source>
</reference>
<dbReference type="EMBL" id="GGLE01002258">
    <property type="protein sequence ID" value="MBY06384.1"/>
    <property type="molecule type" value="Transcribed_RNA"/>
</dbReference>
<evidence type="ECO:0000256" key="8">
    <source>
        <dbReference type="SAM" id="MobiDB-lite"/>
    </source>
</evidence>
<feature type="compositionally biased region" description="Low complexity" evidence="8">
    <location>
        <begin position="204"/>
        <end position="213"/>
    </location>
</feature>
<dbReference type="GO" id="GO:0042147">
    <property type="term" value="P:retrograde transport, endosome to Golgi"/>
    <property type="evidence" value="ECO:0007669"/>
    <property type="project" value="InterPro"/>
</dbReference>
<comment type="similarity">
    <text evidence="2">Belongs to the VPS54 family.</text>
</comment>
<evidence type="ECO:0000256" key="1">
    <source>
        <dbReference type="ARBA" id="ARBA00004601"/>
    </source>
</evidence>